<dbReference type="Pfam" id="PF01077">
    <property type="entry name" value="NIR_SIR"/>
    <property type="match status" value="1"/>
</dbReference>
<proteinExistence type="predicted"/>
<comment type="caution">
    <text evidence="9">The sequence shown here is derived from an EMBL/GenBank/DDBJ whole genome shotgun (WGS) entry which is preliminary data.</text>
</comment>
<dbReference type="GO" id="GO:0046872">
    <property type="term" value="F:metal ion binding"/>
    <property type="evidence" value="ECO:0007669"/>
    <property type="project" value="UniProtKB-KW"/>
</dbReference>
<evidence type="ECO:0000256" key="5">
    <source>
        <dbReference type="ARBA" id="ARBA00023004"/>
    </source>
</evidence>
<dbReference type="GO" id="GO:0051539">
    <property type="term" value="F:4 iron, 4 sulfur cluster binding"/>
    <property type="evidence" value="ECO:0007669"/>
    <property type="project" value="UniProtKB-KW"/>
</dbReference>
<evidence type="ECO:0000313" key="10">
    <source>
        <dbReference type="Proteomes" id="UP001143747"/>
    </source>
</evidence>
<evidence type="ECO:0000256" key="2">
    <source>
        <dbReference type="ARBA" id="ARBA00022617"/>
    </source>
</evidence>
<keyword evidence="5" id="KW-0408">Iron</keyword>
<dbReference type="EMBL" id="JAKELO010000002">
    <property type="protein sequence ID" value="MDE4907862.1"/>
    <property type="molecule type" value="Genomic_DNA"/>
</dbReference>
<keyword evidence="2" id="KW-0349">Heme</keyword>
<dbReference type="PIRSF" id="PIRSF037487">
    <property type="entry name" value="Sulfite_red_assimil"/>
    <property type="match status" value="1"/>
</dbReference>
<dbReference type="InterPro" id="IPR005117">
    <property type="entry name" value="NiRdtase/SiRdtase_haem-b_fer"/>
</dbReference>
<dbReference type="SUPFAM" id="SSF56014">
    <property type="entry name" value="Nitrite and sulphite reductase 4Fe-4S domain-like"/>
    <property type="match status" value="1"/>
</dbReference>
<feature type="domain" description="Nitrite/sulphite reductase 4Fe-4S" evidence="7">
    <location>
        <begin position="83"/>
        <end position="216"/>
    </location>
</feature>
<sequence length="231" mass="25327">MEEGPRGAILQRDKQSYAIIPRTPAGMVSPEHLESIIKVVRRYEIPIIKITSGQRMVLVGIKEEDVEKIWNELGMTVGEATAPCVHYVQACPGTAVCKYGLQDSLGLGLELEEMHLDMHLPAKLKMGVSGCPRCCGESYMRDIGVLGTGKGWTVIFGGNSGGRPRIGDVVAKGLSADEVKDLVKRLVTYYRDTANPGERTARFVERIGMEKIESDVLSQVPYIPLADLNLK</sequence>
<keyword evidence="6" id="KW-0411">Iron-sulfur</keyword>
<protein>
    <submittedName>
        <fullName evidence="9">NAD(P)/FAD-dependent oxidoreductase</fullName>
    </submittedName>
</protein>
<evidence type="ECO:0000259" key="8">
    <source>
        <dbReference type="Pfam" id="PF03460"/>
    </source>
</evidence>
<evidence type="ECO:0000256" key="1">
    <source>
        <dbReference type="ARBA" id="ARBA00022485"/>
    </source>
</evidence>
<dbReference type="Gene3D" id="3.30.413.10">
    <property type="entry name" value="Sulfite Reductase Hemoprotein, domain 1"/>
    <property type="match status" value="1"/>
</dbReference>
<feature type="domain" description="Nitrite/Sulfite reductase ferredoxin-like" evidence="8">
    <location>
        <begin position="10"/>
        <end position="73"/>
    </location>
</feature>
<dbReference type="Pfam" id="PF03460">
    <property type="entry name" value="NIR_SIR_ferr"/>
    <property type="match status" value="1"/>
</dbReference>
<keyword evidence="1" id="KW-0004">4Fe-4S</keyword>
<evidence type="ECO:0000256" key="6">
    <source>
        <dbReference type="ARBA" id="ARBA00023014"/>
    </source>
</evidence>
<dbReference type="RefSeq" id="WP_274924506.1">
    <property type="nucleotide sequence ID" value="NZ_JAKELO010000002.1"/>
</dbReference>
<dbReference type="InterPro" id="IPR036136">
    <property type="entry name" value="Nit/Sulf_reduc_fer-like_dom_sf"/>
</dbReference>
<dbReference type="Proteomes" id="UP001143747">
    <property type="component" value="Unassembled WGS sequence"/>
</dbReference>
<dbReference type="PANTHER" id="PTHR43809">
    <property type="entry name" value="NITRITE REDUCTASE (NADH) LARGE SUBUNIT"/>
    <property type="match status" value="1"/>
</dbReference>
<dbReference type="PROSITE" id="PS00365">
    <property type="entry name" value="NIR_SIR"/>
    <property type="match status" value="1"/>
</dbReference>
<evidence type="ECO:0000256" key="3">
    <source>
        <dbReference type="ARBA" id="ARBA00022723"/>
    </source>
</evidence>
<accession>A0A9Q4KSC9</accession>
<dbReference type="InterPro" id="IPR017220">
    <property type="entry name" value="Sulphite_reductase_assimil"/>
</dbReference>
<dbReference type="PRINTS" id="PR00397">
    <property type="entry name" value="SIROHAEM"/>
</dbReference>
<keyword evidence="4" id="KW-0560">Oxidoreductase</keyword>
<name>A0A9Q4KSC9_9EURY</name>
<dbReference type="PANTHER" id="PTHR43809:SF1">
    <property type="entry name" value="NITRITE REDUCTASE (NADH) LARGE SUBUNIT"/>
    <property type="match status" value="1"/>
</dbReference>
<organism evidence="9 10">
    <name type="scientific">Methanogenium marinum</name>
    <dbReference type="NCBI Taxonomy" id="348610"/>
    <lineage>
        <taxon>Archaea</taxon>
        <taxon>Methanobacteriati</taxon>
        <taxon>Methanobacteriota</taxon>
        <taxon>Stenosarchaea group</taxon>
        <taxon>Methanomicrobia</taxon>
        <taxon>Methanomicrobiales</taxon>
        <taxon>Methanomicrobiaceae</taxon>
        <taxon>Methanogenium</taxon>
    </lineage>
</organism>
<dbReference type="GO" id="GO:0016491">
    <property type="term" value="F:oxidoreductase activity"/>
    <property type="evidence" value="ECO:0007669"/>
    <property type="project" value="UniProtKB-KW"/>
</dbReference>
<keyword evidence="3" id="KW-0479">Metal-binding</keyword>
<dbReference type="InterPro" id="IPR006067">
    <property type="entry name" value="NO2/SO3_Rdtase_4Fe4S_dom"/>
</dbReference>
<dbReference type="InterPro" id="IPR052034">
    <property type="entry name" value="NasD-like"/>
</dbReference>
<evidence type="ECO:0000313" key="9">
    <source>
        <dbReference type="EMBL" id="MDE4907862.1"/>
    </source>
</evidence>
<evidence type="ECO:0000259" key="7">
    <source>
        <dbReference type="Pfam" id="PF01077"/>
    </source>
</evidence>
<keyword evidence="10" id="KW-1185">Reference proteome</keyword>
<evidence type="ECO:0000256" key="4">
    <source>
        <dbReference type="ARBA" id="ARBA00023002"/>
    </source>
</evidence>
<dbReference type="InterPro" id="IPR006066">
    <property type="entry name" value="NO2/SO3_Rdtase_FeS/sirohaem_BS"/>
</dbReference>
<dbReference type="GO" id="GO:0020037">
    <property type="term" value="F:heme binding"/>
    <property type="evidence" value="ECO:0007669"/>
    <property type="project" value="InterPro"/>
</dbReference>
<dbReference type="InterPro" id="IPR045854">
    <property type="entry name" value="NO2/SO3_Rdtase_4Fe4S_sf"/>
</dbReference>
<dbReference type="SUPFAM" id="SSF55124">
    <property type="entry name" value="Nitrite/Sulfite reductase N-terminal domain-like"/>
    <property type="match status" value="1"/>
</dbReference>
<gene>
    <name evidence="9" type="ORF">L0665_04465</name>
</gene>
<reference evidence="9" key="1">
    <citation type="submission" date="2022-01" db="EMBL/GenBank/DDBJ databases">
        <title>Draft genome of Methanogenium marinum DSM 15558.</title>
        <authorList>
            <person name="Chen S.-C."/>
            <person name="You Y.-T."/>
        </authorList>
    </citation>
    <scope>NUCLEOTIDE SEQUENCE</scope>
    <source>
        <strain evidence="9">DSM 15558</strain>
    </source>
</reference>
<dbReference type="AlphaFoldDB" id="A0A9Q4KSC9"/>